<evidence type="ECO:0000313" key="1">
    <source>
        <dbReference type="EMBL" id="MBM6662919.1"/>
    </source>
</evidence>
<name>A0A939B5Y3_9BACT</name>
<protein>
    <submittedName>
        <fullName evidence="1">Carboxypeptidase-like regulatory domain-containing protein</fullName>
    </submittedName>
</protein>
<dbReference type="InterPro" id="IPR008969">
    <property type="entry name" value="CarboxyPept-like_regulatory"/>
</dbReference>
<dbReference type="RefSeq" id="WP_205111802.1">
    <property type="nucleotide sequence ID" value="NZ_JACJJL010000034.1"/>
</dbReference>
<dbReference type="EMBL" id="JACJJL010000034">
    <property type="protein sequence ID" value="MBM6662919.1"/>
    <property type="molecule type" value="Genomic_DNA"/>
</dbReference>
<gene>
    <name evidence="1" type="ORF">H6B30_14410</name>
</gene>
<keyword evidence="2" id="KW-1185">Reference proteome</keyword>
<dbReference type="AlphaFoldDB" id="A0A939B5Y3"/>
<reference evidence="1 2" key="1">
    <citation type="journal article" date="2021" name="Sci. Rep.">
        <title>The distribution of antibiotic resistance genes in chicken gut microbiota commensals.</title>
        <authorList>
            <person name="Juricova H."/>
            <person name="Matiasovicova J."/>
            <person name="Kubasova T."/>
            <person name="Cejkova D."/>
            <person name="Rychlik I."/>
        </authorList>
    </citation>
    <scope>NUCLEOTIDE SEQUENCE [LARGE SCALE GENOMIC DNA]</scope>
    <source>
        <strain evidence="1 2">An819</strain>
    </source>
</reference>
<evidence type="ECO:0000313" key="2">
    <source>
        <dbReference type="Proteomes" id="UP000764045"/>
    </source>
</evidence>
<organism evidence="1 2">
    <name type="scientific">Marseilla massiliensis</name>
    <dbReference type="NCBI Taxonomy" id="1841864"/>
    <lineage>
        <taxon>Bacteria</taxon>
        <taxon>Pseudomonadati</taxon>
        <taxon>Bacteroidota</taxon>
        <taxon>Bacteroidia</taxon>
        <taxon>Bacteroidales</taxon>
        <taxon>Prevotellaceae</taxon>
        <taxon>Marseilla</taxon>
    </lineage>
</organism>
<feature type="non-terminal residue" evidence="1">
    <location>
        <position position="1"/>
    </location>
</feature>
<dbReference type="Proteomes" id="UP000764045">
    <property type="component" value="Unassembled WGS sequence"/>
</dbReference>
<proteinExistence type="predicted"/>
<dbReference type="GO" id="GO:0004180">
    <property type="term" value="F:carboxypeptidase activity"/>
    <property type="evidence" value="ECO:0007669"/>
    <property type="project" value="UniProtKB-KW"/>
</dbReference>
<keyword evidence="1" id="KW-0121">Carboxypeptidase</keyword>
<dbReference type="SUPFAM" id="SSF49464">
    <property type="entry name" value="Carboxypeptidase regulatory domain-like"/>
    <property type="match status" value="1"/>
</dbReference>
<keyword evidence="1" id="KW-0378">Hydrolase</keyword>
<keyword evidence="1" id="KW-0645">Protease</keyword>
<dbReference type="Pfam" id="PF13715">
    <property type="entry name" value="CarbopepD_reg_2"/>
    <property type="match status" value="1"/>
</dbReference>
<accession>A0A939B5Y3</accession>
<comment type="caution">
    <text evidence="1">The sequence shown here is derived from an EMBL/GenBank/DDBJ whole genome shotgun (WGS) entry which is preliminary data.</text>
</comment>
<sequence>TSECRYKGDCLGTCPKCEAEVRYLEQQLRARSLAGKAVTLAGISAAALAMLMPAEADAQARQEAQGVLKGSVAVAAYTIRVKGTVLGEETTSDGNVVKEPLVGATITNRHDAVGAVTDVDGRFDIPACIGDTLEVRYIGYKTQTIAVTEGMGDAAVVLALAPSLQGEVLDGMVPVIKRGVIHYLDLNVIDEHGNPIDNDDIYVERIWMDGESEKDCLRIDVEYIDEKHPCRIYWDYGYGMKGADGKPVKEATFRIEAEGYGVPVTIKVRYPKRKARKTVRFKHKDERTDG</sequence>